<organism evidence="4 5">
    <name type="scientific">Nocardiopsis mwathae</name>
    <dbReference type="NCBI Taxonomy" id="1472723"/>
    <lineage>
        <taxon>Bacteria</taxon>
        <taxon>Bacillati</taxon>
        <taxon>Actinomycetota</taxon>
        <taxon>Actinomycetes</taxon>
        <taxon>Streptosporangiales</taxon>
        <taxon>Nocardiopsidaceae</taxon>
        <taxon>Nocardiopsis</taxon>
    </lineage>
</organism>
<sequence>MSSESSVADAAESSDRPSPRKLQISGFSVSVYIVLLGIVLAAIYREALPNNIVSGMVIAVLIGGALKWAGDRIPIFNTFGGGPLLCIVVPALLLYLGVLPDSVRQLTDDFYTEFGFAEFAVAGIIVGSVLGIDRRLLIRIGSRFLVPLVFAVAMAGATGALAGYLMGFGAANAVLFVVAPTMGGGMAAGAIPMAEIYAASGPGDAGYYLARLAPAVMLANIICILLAGVLNGLGKRGRFAALSGDGAMLRRQEGGAATPRPSSAVPLDLLATGMVLSIAIYAFGELAASVVPGVHAYVWIIAAAAALKVFRLLPERVNAGAEGWYAFIAQAWVPAILVAISAGVIDFAQVLDVVSDPAYLTLTVATVVAGAVAAGLVGLVIGFYFIESSIAAGLGMADMGGSGDVAVLSAANRLGLMPFVQIASRIGGAGMLIVTSLVAPLLL</sequence>
<feature type="transmembrane region" description="Helical" evidence="3">
    <location>
        <begin position="24"/>
        <end position="44"/>
    </location>
</feature>
<keyword evidence="1 3" id="KW-0472">Membrane</keyword>
<dbReference type="PANTHER" id="PTHR40033">
    <property type="entry name" value="NA(+)-MALATE SYMPORTER"/>
    <property type="match status" value="1"/>
</dbReference>
<proteinExistence type="inferred from homology"/>
<keyword evidence="3" id="KW-0812">Transmembrane</keyword>
<feature type="transmembrane region" description="Helical" evidence="3">
    <location>
        <begin position="51"/>
        <end position="69"/>
    </location>
</feature>
<feature type="region of interest" description="Disordered" evidence="2">
    <location>
        <begin position="1"/>
        <end position="20"/>
    </location>
</feature>
<accession>A0A7W9YHM1</accession>
<comment type="similarity">
    <text evidence="1">Belongs to the 2-hydroxycarboxylate transporter (2-HCT) (TC 2.A.24) family.</text>
</comment>
<keyword evidence="1" id="KW-0769">Symport</keyword>
<feature type="transmembrane region" description="Helical" evidence="3">
    <location>
        <begin position="173"/>
        <end position="192"/>
    </location>
</feature>
<feature type="compositionally biased region" description="Low complexity" evidence="2">
    <location>
        <begin position="1"/>
        <end position="11"/>
    </location>
</feature>
<dbReference type="GO" id="GO:0015293">
    <property type="term" value="F:symporter activity"/>
    <property type="evidence" value="ECO:0007669"/>
    <property type="project" value="UniProtKB-UniRule"/>
</dbReference>
<feature type="transmembrane region" description="Helical" evidence="3">
    <location>
        <begin position="296"/>
        <end position="313"/>
    </location>
</feature>
<feature type="transmembrane region" description="Helical" evidence="3">
    <location>
        <begin position="75"/>
        <end position="98"/>
    </location>
</feature>
<gene>
    <name evidence="4" type="ORF">HNR23_002362</name>
</gene>
<evidence type="ECO:0000256" key="3">
    <source>
        <dbReference type="SAM" id="Phobius"/>
    </source>
</evidence>
<evidence type="ECO:0000313" key="4">
    <source>
        <dbReference type="EMBL" id="MBB6172302.1"/>
    </source>
</evidence>
<feature type="transmembrane region" description="Helical" evidence="3">
    <location>
        <begin position="144"/>
        <end position="166"/>
    </location>
</feature>
<comment type="caution">
    <text evidence="4">The sequence shown here is derived from an EMBL/GenBank/DDBJ whole genome shotgun (WGS) entry which is preliminary data.</text>
</comment>
<dbReference type="RefSeq" id="WP_184075622.1">
    <property type="nucleotide sequence ID" value="NZ_JACHDS010000001.1"/>
</dbReference>
<feature type="transmembrane region" description="Helical" evidence="3">
    <location>
        <begin position="110"/>
        <end position="132"/>
    </location>
</feature>
<dbReference type="EMBL" id="JACHDS010000001">
    <property type="protein sequence ID" value="MBB6172302.1"/>
    <property type="molecule type" value="Genomic_DNA"/>
</dbReference>
<dbReference type="PANTHER" id="PTHR40033:SF1">
    <property type="entry name" value="CITRATE-SODIUM SYMPORTER"/>
    <property type="match status" value="1"/>
</dbReference>
<feature type="transmembrane region" description="Helical" evidence="3">
    <location>
        <begin position="265"/>
        <end position="284"/>
    </location>
</feature>
<evidence type="ECO:0000256" key="1">
    <source>
        <dbReference type="PIRNR" id="PIRNR005348"/>
    </source>
</evidence>
<reference evidence="4 5" key="1">
    <citation type="submission" date="2020-08" db="EMBL/GenBank/DDBJ databases">
        <title>Sequencing the genomes of 1000 actinobacteria strains.</title>
        <authorList>
            <person name="Klenk H.-P."/>
        </authorList>
    </citation>
    <scope>NUCLEOTIDE SEQUENCE [LARGE SCALE GENOMIC DNA]</scope>
    <source>
        <strain evidence="4 5">DSM 46659</strain>
    </source>
</reference>
<dbReference type="AlphaFoldDB" id="A0A7W9YHM1"/>
<evidence type="ECO:0000256" key="2">
    <source>
        <dbReference type="SAM" id="MobiDB-lite"/>
    </source>
</evidence>
<evidence type="ECO:0000313" key="5">
    <source>
        <dbReference type="Proteomes" id="UP000546642"/>
    </source>
</evidence>
<feature type="transmembrane region" description="Helical" evidence="3">
    <location>
        <begin position="212"/>
        <end position="233"/>
    </location>
</feature>
<keyword evidence="3" id="KW-1133">Transmembrane helix</keyword>
<keyword evidence="5" id="KW-1185">Reference proteome</keyword>
<dbReference type="PIRSF" id="PIRSF005348">
    <property type="entry name" value="YxkH"/>
    <property type="match status" value="1"/>
</dbReference>
<keyword evidence="1" id="KW-0813">Transport</keyword>
<dbReference type="InterPro" id="IPR004679">
    <property type="entry name" value="2-OHcarboxylate_transport"/>
</dbReference>
<feature type="transmembrane region" description="Helical" evidence="3">
    <location>
        <begin position="357"/>
        <end position="386"/>
    </location>
</feature>
<dbReference type="GO" id="GO:0005886">
    <property type="term" value="C:plasma membrane"/>
    <property type="evidence" value="ECO:0007669"/>
    <property type="project" value="UniProtKB-UniRule"/>
</dbReference>
<name>A0A7W9YHM1_9ACTN</name>
<protein>
    <submittedName>
        <fullName evidence="4">Na+/citrate or Na+/malate symporter</fullName>
    </submittedName>
</protein>
<dbReference type="Pfam" id="PF03390">
    <property type="entry name" value="2HCT"/>
    <property type="match status" value="1"/>
</dbReference>
<dbReference type="GO" id="GO:0008514">
    <property type="term" value="F:organic anion transmembrane transporter activity"/>
    <property type="evidence" value="ECO:0007669"/>
    <property type="project" value="InterPro"/>
</dbReference>
<feature type="transmembrane region" description="Helical" evidence="3">
    <location>
        <begin position="325"/>
        <end position="345"/>
    </location>
</feature>
<dbReference type="Proteomes" id="UP000546642">
    <property type="component" value="Unassembled WGS sequence"/>
</dbReference>